<dbReference type="GO" id="GO:0005856">
    <property type="term" value="C:cytoskeleton"/>
    <property type="evidence" value="ECO:0007669"/>
    <property type="project" value="TreeGrafter"/>
</dbReference>
<dbReference type="OMA" id="APGNVME"/>
<reference evidence="1" key="2">
    <citation type="submission" date="2025-09" db="UniProtKB">
        <authorList>
            <consortium name="Ensembl"/>
        </authorList>
    </citation>
    <scope>IDENTIFICATION</scope>
</reference>
<proteinExistence type="predicted"/>
<dbReference type="AlphaFoldDB" id="A0A3Q2ZGT5"/>
<dbReference type="PANTHER" id="PTHR21580">
    <property type="entry name" value="SHIPPO-1-RELATED"/>
    <property type="match status" value="1"/>
</dbReference>
<dbReference type="PANTHER" id="PTHR21580:SF28">
    <property type="entry name" value="BOREALIN N-TERMINAL DOMAIN-CONTAINING PROTEIN-RELATED"/>
    <property type="match status" value="1"/>
</dbReference>
<dbReference type="GeneTree" id="ENSGT00940000160480"/>
<dbReference type="InterPro" id="IPR051291">
    <property type="entry name" value="CIMAP"/>
</dbReference>
<dbReference type="InterPro" id="IPR010736">
    <property type="entry name" value="SHIPPO-rpt"/>
</dbReference>
<evidence type="ECO:0000313" key="1">
    <source>
        <dbReference type="Ensembl" id="ENSHCOP00000025523.1"/>
    </source>
</evidence>
<protein>
    <submittedName>
        <fullName evidence="1">Outer dense fiber protein 3-B-like</fullName>
    </submittedName>
</protein>
<sequence>AGYTLNWLPSNRRAHKNAGKVPACANNHDPTKYKAPSYTFGKTCHTSKQQISPGPAHFIPSNITKTGRDGTPAFSFGRRRKDNCIFFCAIFLDCYHIANAEKVTFRSSPAYTLSTRWKQAVPSPASNMLPPVLGSKTVNIPAVPSHTICGRSKIGNFFNDLAQTPGPAAYQAVDPKTYLRKSPEFSMPARNFLPTSFTKTPAPGVYCPEKVTTSHVKAPSFSFGRHHSENTLIPLTDLDRSQRSLTLI</sequence>
<dbReference type="Proteomes" id="UP000264820">
    <property type="component" value="Unplaced"/>
</dbReference>
<accession>A0A3Q2ZGT5</accession>
<dbReference type="Ensembl" id="ENSHCOT00000027020.1">
    <property type="protein sequence ID" value="ENSHCOP00000025523.1"/>
    <property type="gene ID" value="ENSHCOG00000015748.1"/>
</dbReference>
<keyword evidence="2" id="KW-1185">Reference proteome</keyword>
<reference evidence="1" key="1">
    <citation type="submission" date="2025-08" db="UniProtKB">
        <authorList>
            <consortium name="Ensembl"/>
        </authorList>
    </citation>
    <scope>IDENTIFICATION</scope>
</reference>
<name>A0A3Q2ZGT5_HIPCM</name>
<dbReference type="Pfam" id="PF07004">
    <property type="entry name" value="SHIPPO-rpt"/>
    <property type="match status" value="3"/>
</dbReference>
<organism evidence="1 2">
    <name type="scientific">Hippocampus comes</name>
    <name type="common">Tiger tail seahorse</name>
    <dbReference type="NCBI Taxonomy" id="109280"/>
    <lineage>
        <taxon>Eukaryota</taxon>
        <taxon>Metazoa</taxon>
        <taxon>Chordata</taxon>
        <taxon>Craniata</taxon>
        <taxon>Vertebrata</taxon>
        <taxon>Euteleostomi</taxon>
        <taxon>Actinopterygii</taxon>
        <taxon>Neopterygii</taxon>
        <taxon>Teleostei</taxon>
        <taxon>Neoteleostei</taxon>
        <taxon>Acanthomorphata</taxon>
        <taxon>Syngnathiaria</taxon>
        <taxon>Syngnathiformes</taxon>
        <taxon>Syngnathoidei</taxon>
        <taxon>Syngnathidae</taxon>
        <taxon>Hippocampus</taxon>
    </lineage>
</organism>
<evidence type="ECO:0000313" key="2">
    <source>
        <dbReference type="Proteomes" id="UP000264820"/>
    </source>
</evidence>